<organism evidence="1 2">
    <name type="scientific">Fulvitalea axinellae</name>
    <dbReference type="NCBI Taxonomy" id="1182444"/>
    <lineage>
        <taxon>Bacteria</taxon>
        <taxon>Pseudomonadati</taxon>
        <taxon>Bacteroidota</taxon>
        <taxon>Cytophagia</taxon>
        <taxon>Cytophagales</taxon>
        <taxon>Persicobacteraceae</taxon>
        <taxon>Fulvitalea</taxon>
    </lineage>
</organism>
<dbReference type="EMBL" id="AP025314">
    <property type="protein sequence ID" value="BDD11113.1"/>
    <property type="molecule type" value="Genomic_DNA"/>
</dbReference>
<name>A0AAU9CLN2_9BACT</name>
<dbReference type="KEGG" id="fax:FUAX_35450"/>
<keyword evidence="2" id="KW-1185">Reference proteome</keyword>
<evidence type="ECO:0000313" key="1">
    <source>
        <dbReference type="EMBL" id="BDD11113.1"/>
    </source>
</evidence>
<evidence type="ECO:0000313" key="2">
    <source>
        <dbReference type="Proteomes" id="UP001348817"/>
    </source>
</evidence>
<accession>A0AAU9CLN2</accession>
<proteinExistence type="predicted"/>
<gene>
    <name evidence="1" type="ORF">FUAX_35450</name>
</gene>
<dbReference type="AlphaFoldDB" id="A0AAU9CLN2"/>
<sequence length="66" mass="7551">MFRGAIILILGFKSGSKDFAWLVRGRHYGIYSIISLKMYKQGARCLYDLGCRRTIFAIEARKSVFG</sequence>
<dbReference type="Proteomes" id="UP001348817">
    <property type="component" value="Chromosome"/>
</dbReference>
<reference evidence="1 2" key="1">
    <citation type="submission" date="2021-12" db="EMBL/GenBank/DDBJ databases">
        <title>Genome sequencing of bacteria with rrn-lacking chromosome and rrn-plasmid.</title>
        <authorList>
            <person name="Anda M."/>
            <person name="Iwasaki W."/>
        </authorList>
    </citation>
    <scope>NUCLEOTIDE SEQUENCE [LARGE SCALE GENOMIC DNA]</scope>
    <source>
        <strain evidence="1 2">DSM 100852</strain>
    </source>
</reference>
<protein>
    <submittedName>
        <fullName evidence="1">Uncharacterized protein</fullName>
    </submittedName>
</protein>